<dbReference type="AlphaFoldDB" id="W4GWL6"/>
<gene>
    <name evidence="2" type="ORF">H257_04373</name>
</gene>
<protein>
    <recommendedName>
        <fullName evidence="3">Niemann-Pick C1 N-terminal domain-containing protein</fullName>
    </recommendedName>
</protein>
<evidence type="ECO:0008006" key="3">
    <source>
        <dbReference type="Google" id="ProtNLM"/>
    </source>
</evidence>
<dbReference type="OrthoDB" id="76513at2759"/>
<dbReference type="VEuPathDB" id="FungiDB:H257_04373"/>
<feature type="signal peptide" evidence="1">
    <location>
        <begin position="1"/>
        <end position="37"/>
    </location>
</feature>
<sequence length="163" mass="17441">MFSSWNGGYNNKGRQRASGMWLVLVLWMCHQRGVVDATSTFPNPTPQGNSWGPCADATTAVATQGDGTTPGSCMSCDPTTNKCAPKCQPLLDTFYRACDGVYTPPDLAFDPAKNISGFWGDVQVQVRISVQRCGCNKASPVQTTLVTMAVVGLVVVVAGMEWI</sequence>
<dbReference type="EMBL" id="KI913120">
    <property type="protein sequence ID" value="ETV83721.1"/>
    <property type="molecule type" value="Genomic_DNA"/>
</dbReference>
<dbReference type="RefSeq" id="XP_009827151.1">
    <property type="nucleotide sequence ID" value="XM_009828849.1"/>
</dbReference>
<proteinExistence type="predicted"/>
<reference evidence="2" key="1">
    <citation type="submission" date="2013-12" db="EMBL/GenBank/DDBJ databases">
        <title>The Genome Sequence of Aphanomyces astaci APO3.</title>
        <authorList>
            <consortium name="The Broad Institute Genomics Platform"/>
            <person name="Russ C."/>
            <person name="Tyler B."/>
            <person name="van West P."/>
            <person name="Dieguez-Uribeondo J."/>
            <person name="Young S.K."/>
            <person name="Zeng Q."/>
            <person name="Gargeya S."/>
            <person name="Fitzgerald M."/>
            <person name="Abouelleil A."/>
            <person name="Alvarado L."/>
            <person name="Chapman S.B."/>
            <person name="Gainer-Dewar J."/>
            <person name="Goldberg J."/>
            <person name="Griggs A."/>
            <person name="Gujja S."/>
            <person name="Hansen M."/>
            <person name="Howarth C."/>
            <person name="Imamovic A."/>
            <person name="Ireland A."/>
            <person name="Larimer J."/>
            <person name="McCowan C."/>
            <person name="Murphy C."/>
            <person name="Pearson M."/>
            <person name="Poon T.W."/>
            <person name="Priest M."/>
            <person name="Roberts A."/>
            <person name="Saif S."/>
            <person name="Shea T."/>
            <person name="Sykes S."/>
            <person name="Wortman J."/>
            <person name="Nusbaum C."/>
            <person name="Birren B."/>
        </authorList>
    </citation>
    <scope>NUCLEOTIDE SEQUENCE [LARGE SCALE GENOMIC DNA]</scope>
    <source>
        <strain evidence="2">APO3</strain>
    </source>
</reference>
<feature type="chain" id="PRO_5004841421" description="Niemann-Pick C1 N-terminal domain-containing protein" evidence="1">
    <location>
        <begin position="38"/>
        <end position="163"/>
    </location>
</feature>
<accession>W4GWL6</accession>
<keyword evidence="1" id="KW-0732">Signal</keyword>
<evidence type="ECO:0000256" key="1">
    <source>
        <dbReference type="SAM" id="SignalP"/>
    </source>
</evidence>
<name>W4GWL6_APHAT</name>
<dbReference type="GeneID" id="20806369"/>
<evidence type="ECO:0000313" key="2">
    <source>
        <dbReference type="EMBL" id="ETV83721.1"/>
    </source>
</evidence>
<organism evidence="2">
    <name type="scientific">Aphanomyces astaci</name>
    <name type="common">Crayfish plague agent</name>
    <dbReference type="NCBI Taxonomy" id="112090"/>
    <lineage>
        <taxon>Eukaryota</taxon>
        <taxon>Sar</taxon>
        <taxon>Stramenopiles</taxon>
        <taxon>Oomycota</taxon>
        <taxon>Saprolegniomycetes</taxon>
        <taxon>Saprolegniales</taxon>
        <taxon>Verrucalvaceae</taxon>
        <taxon>Aphanomyces</taxon>
    </lineage>
</organism>